<organism evidence="2 3">
    <name type="scientific">Alloyangia pacifica</name>
    <dbReference type="NCBI Taxonomy" id="311180"/>
    <lineage>
        <taxon>Bacteria</taxon>
        <taxon>Pseudomonadati</taxon>
        <taxon>Pseudomonadota</taxon>
        <taxon>Alphaproteobacteria</taxon>
        <taxon>Rhodobacterales</taxon>
        <taxon>Roseobacteraceae</taxon>
        <taxon>Alloyangia</taxon>
    </lineage>
</organism>
<dbReference type="InterPro" id="IPR055222">
    <property type="entry name" value="PRISE-like_Rossmann-fold"/>
</dbReference>
<protein>
    <submittedName>
        <fullName evidence="2">Nucleoside-diphosphate-sugar epimerase</fullName>
    </submittedName>
</protein>
<name>A0A1I6QX61_9RHOB</name>
<dbReference type="Proteomes" id="UP000199392">
    <property type="component" value="Unassembled WGS sequence"/>
</dbReference>
<dbReference type="CDD" id="cd08948">
    <property type="entry name" value="5beta-POR_like_SDR_a"/>
    <property type="match status" value="1"/>
</dbReference>
<dbReference type="SUPFAM" id="SSF51735">
    <property type="entry name" value="NAD(P)-binding Rossmann-fold domains"/>
    <property type="match status" value="1"/>
</dbReference>
<dbReference type="Gene3D" id="3.40.50.720">
    <property type="entry name" value="NAD(P)-binding Rossmann-like Domain"/>
    <property type="match status" value="1"/>
</dbReference>
<dbReference type="InterPro" id="IPR036291">
    <property type="entry name" value="NAD(P)-bd_dom_sf"/>
</dbReference>
<accession>A0A1I6QX61</accession>
<dbReference type="AlphaFoldDB" id="A0A1I6QX61"/>
<dbReference type="EMBL" id="FOZW01000002">
    <property type="protein sequence ID" value="SFS56970.1"/>
    <property type="molecule type" value="Genomic_DNA"/>
</dbReference>
<reference evidence="3" key="1">
    <citation type="submission" date="2016-10" db="EMBL/GenBank/DDBJ databases">
        <authorList>
            <person name="Varghese N."/>
            <person name="Submissions S."/>
        </authorList>
    </citation>
    <scope>NUCLEOTIDE SEQUENCE [LARGE SCALE GENOMIC DNA]</scope>
    <source>
        <strain evidence="3">DSM 26894</strain>
    </source>
</reference>
<gene>
    <name evidence="2" type="ORF">SAMN04488050_102433</name>
</gene>
<keyword evidence="3" id="KW-1185">Reference proteome</keyword>
<dbReference type="Pfam" id="PF22917">
    <property type="entry name" value="PRISE"/>
    <property type="match status" value="1"/>
</dbReference>
<dbReference type="RefSeq" id="WP_092420060.1">
    <property type="nucleotide sequence ID" value="NZ_FNCL01000001.1"/>
</dbReference>
<feature type="domain" description="PRISE-like Rossmann-fold" evidence="1">
    <location>
        <begin position="57"/>
        <end position="351"/>
    </location>
</feature>
<proteinExistence type="predicted"/>
<evidence type="ECO:0000259" key="1">
    <source>
        <dbReference type="Pfam" id="PF22917"/>
    </source>
</evidence>
<dbReference type="PANTHER" id="PTHR32487">
    <property type="entry name" value="3-OXO-DELTA(4,5)-STEROID 5-BETA-REDUCTASE"/>
    <property type="match status" value="1"/>
</dbReference>
<dbReference type="PANTHER" id="PTHR32487:SF0">
    <property type="entry name" value="3-OXO-DELTA(4,5)-STEROID 5-BETA-REDUCTASE"/>
    <property type="match status" value="1"/>
</dbReference>
<dbReference type="STRING" id="311180.SAMN04488050_102433"/>
<evidence type="ECO:0000313" key="2">
    <source>
        <dbReference type="EMBL" id="SFS56970.1"/>
    </source>
</evidence>
<dbReference type="OrthoDB" id="4392084at2"/>
<sequence length="351" mass="38643">MSLPKPHALVAGGLGVIGRNVVSHLADELGWQVTAISRRSPDFETAARYLSVDLLDEAATQASLAEVGPFSHVFYAAYQELEDPAEQVSANLAMLRNCVTGAEAASPELRRVVLYEGAKYYGAHLGAFPTPAHEDDPRVMPPMFYYDQEDWLTERARSAGWDSVVLRPDVVCGFAIGNPMNLAMVIAVYAAICKELGLPLRFPGSATCYGKLAQVTDAAQLARGSAWAGTEAEGGTAYNLTNGDIFRWSHLWKRIAAHLDMDPAEPMQISLSEMMADKGPLWEKIKERHGLVDVPFEKVAAWGFGDFIFSCDWDVISSTTRIRQAGFAPVVDSEEMFLRLIDEFRERKVIP</sequence>
<evidence type="ECO:0000313" key="3">
    <source>
        <dbReference type="Proteomes" id="UP000199392"/>
    </source>
</evidence>